<evidence type="ECO:0000313" key="1">
    <source>
        <dbReference type="EMBL" id="GBM52858.1"/>
    </source>
</evidence>
<name>A0A4Y2GK23_ARAVE</name>
<sequence length="115" mass="13539">MSSFETCLGPKETILELYLSVSTITQKRFELDQWSANRGSIKDRFRLRAELPLYAKTVKDRTVKMSSNITNQQTEDLKLVSASSIAVDESWEIMKLRKFHFLFDLFRLRLLKKNF</sequence>
<evidence type="ECO:0000313" key="2">
    <source>
        <dbReference type="Proteomes" id="UP000499080"/>
    </source>
</evidence>
<organism evidence="1 2">
    <name type="scientific">Araneus ventricosus</name>
    <name type="common">Orbweaver spider</name>
    <name type="synonym">Epeira ventricosa</name>
    <dbReference type="NCBI Taxonomy" id="182803"/>
    <lineage>
        <taxon>Eukaryota</taxon>
        <taxon>Metazoa</taxon>
        <taxon>Ecdysozoa</taxon>
        <taxon>Arthropoda</taxon>
        <taxon>Chelicerata</taxon>
        <taxon>Arachnida</taxon>
        <taxon>Araneae</taxon>
        <taxon>Araneomorphae</taxon>
        <taxon>Entelegynae</taxon>
        <taxon>Araneoidea</taxon>
        <taxon>Araneidae</taxon>
        <taxon>Araneus</taxon>
    </lineage>
</organism>
<dbReference type="EMBL" id="BGPR01001397">
    <property type="protein sequence ID" value="GBM52858.1"/>
    <property type="molecule type" value="Genomic_DNA"/>
</dbReference>
<protein>
    <submittedName>
        <fullName evidence="1">Uncharacterized protein</fullName>
    </submittedName>
</protein>
<proteinExistence type="predicted"/>
<keyword evidence="2" id="KW-1185">Reference proteome</keyword>
<reference evidence="1 2" key="1">
    <citation type="journal article" date="2019" name="Sci. Rep.">
        <title>Orb-weaving spider Araneus ventricosus genome elucidates the spidroin gene catalogue.</title>
        <authorList>
            <person name="Kono N."/>
            <person name="Nakamura H."/>
            <person name="Ohtoshi R."/>
            <person name="Moran D.A.P."/>
            <person name="Shinohara A."/>
            <person name="Yoshida Y."/>
            <person name="Fujiwara M."/>
            <person name="Mori M."/>
            <person name="Tomita M."/>
            <person name="Arakawa K."/>
        </authorList>
    </citation>
    <scope>NUCLEOTIDE SEQUENCE [LARGE SCALE GENOMIC DNA]</scope>
</reference>
<gene>
    <name evidence="1" type="ORF">AVEN_44029_1</name>
</gene>
<dbReference type="Proteomes" id="UP000499080">
    <property type="component" value="Unassembled WGS sequence"/>
</dbReference>
<accession>A0A4Y2GK23</accession>
<comment type="caution">
    <text evidence="1">The sequence shown here is derived from an EMBL/GenBank/DDBJ whole genome shotgun (WGS) entry which is preliminary data.</text>
</comment>
<dbReference type="AlphaFoldDB" id="A0A4Y2GK23"/>